<dbReference type="SMART" id="SM00066">
    <property type="entry name" value="GAL4"/>
    <property type="match status" value="1"/>
</dbReference>
<dbReference type="SUPFAM" id="SSF57701">
    <property type="entry name" value="Zn2/Cys6 DNA-binding domain"/>
    <property type="match status" value="1"/>
</dbReference>
<accession>A0A1Q8RTE5</accession>
<name>A0A1Q8RTE5_9PEZI</name>
<dbReference type="AlphaFoldDB" id="A0A1Q8RTE5"/>
<protein>
    <submittedName>
        <fullName evidence="4">Putative transcriptional regulatory protein C965.10-like protein 2</fullName>
    </submittedName>
</protein>
<dbReference type="STRING" id="708187.A0A1Q8RTE5"/>
<gene>
    <name evidence="4" type="ORF">CCHL11_10104</name>
</gene>
<dbReference type="InterPro" id="IPR001138">
    <property type="entry name" value="Zn2Cys6_DnaBD"/>
</dbReference>
<dbReference type="OrthoDB" id="3251668at2759"/>
<dbReference type="GO" id="GO:0000981">
    <property type="term" value="F:DNA-binding transcription factor activity, RNA polymerase II-specific"/>
    <property type="evidence" value="ECO:0007669"/>
    <property type="project" value="InterPro"/>
</dbReference>
<feature type="domain" description="Zn(2)-C6 fungal-type" evidence="3">
    <location>
        <begin position="7"/>
        <end position="35"/>
    </location>
</feature>
<keyword evidence="5" id="KW-1185">Reference proteome</keyword>
<dbReference type="PROSITE" id="PS00463">
    <property type="entry name" value="ZN2_CY6_FUNGAL_1"/>
    <property type="match status" value="1"/>
</dbReference>
<evidence type="ECO:0000256" key="2">
    <source>
        <dbReference type="SAM" id="MobiDB-lite"/>
    </source>
</evidence>
<evidence type="ECO:0000259" key="3">
    <source>
        <dbReference type="PROSITE" id="PS50048"/>
    </source>
</evidence>
<dbReference type="EMBL" id="MPGH01000090">
    <property type="protein sequence ID" value="OLN87606.1"/>
    <property type="molecule type" value="Genomic_DNA"/>
</dbReference>
<evidence type="ECO:0000256" key="1">
    <source>
        <dbReference type="ARBA" id="ARBA00023242"/>
    </source>
</evidence>
<feature type="region of interest" description="Disordered" evidence="2">
    <location>
        <begin position="86"/>
        <end position="131"/>
    </location>
</feature>
<dbReference type="PANTHER" id="PTHR37534">
    <property type="entry name" value="TRANSCRIPTIONAL ACTIVATOR PROTEIN UGA3"/>
    <property type="match status" value="1"/>
</dbReference>
<dbReference type="InterPro" id="IPR036864">
    <property type="entry name" value="Zn2-C6_fun-type_DNA-bd_sf"/>
</dbReference>
<dbReference type="PROSITE" id="PS50048">
    <property type="entry name" value="ZN2_CY6_FUNGAL_2"/>
    <property type="match status" value="1"/>
</dbReference>
<dbReference type="GO" id="GO:0008270">
    <property type="term" value="F:zinc ion binding"/>
    <property type="evidence" value="ECO:0007669"/>
    <property type="project" value="InterPro"/>
</dbReference>
<dbReference type="CDD" id="cd00067">
    <property type="entry name" value="GAL4"/>
    <property type="match status" value="1"/>
</dbReference>
<dbReference type="Gene3D" id="4.10.240.10">
    <property type="entry name" value="Zn(2)-C6 fungal-type DNA-binding domain"/>
    <property type="match status" value="1"/>
</dbReference>
<reference evidence="4 5" key="1">
    <citation type="submission" date="2016-11" db="EMBL/GenBank/DDBJ databases">
        <title>Draft Genome Assembly of Colletotrichum chlorophyti a pathogen of herbaceous plants.</title>
        <authorList>
            <person name="Gan P."/>
            <person name="Narusaka M."/>
            <person name="Tsushima A."/>
            <person name="Narusaka Y."/>
            <person name="Takano Y."/>
            <person name="Shirasu K."/>
        </authorList>
    </citation>
    <scope>NUCLEOTIDE SEQUENCE [LARGE SCALE GENOMIC DNA]</scope>
    <source>
        <strain evidence="4 5">NTL11</strain>
    </source>
</reference>
<evidence type="ECO:0000313" key="5">
    <source>
        <dbReference type="Proteomes" id="UP000186583"/>
    </source>
</evidence>
<keyword evidence="1" id="KW-0539">Nucleus</keyword>
<sequence>MGRSRGGCSNCKRRKRKCDETRPDCRACVRRGIQCEGYGTTLKWTNGIASRGRFAGAAIPDLAATTSSGLSNPIAFNAHPPTAEARMASSSASPTANVVTHASPVTPSETSRSHTTLSPQATSPSASNDQNGQLFRKFLNAGLNRLYTTESTSWVQTHFQAMANRSNAFLIVCTAIQAYLDDGFSVSSMERVDHALQTFRAELESRHKSWDGSTVSAGLLLCSLCLLQGRRWTMYLHLMAELYHLDTNLSALLPSTDTDFTTCHSIEVLSLMDMHALVIGRATKSMGVWRLMRKAQDSWEGGRLGGIEVVSGLPRSLLDILADMELSAADDIEARLWAWPGEMGVHAQCILWDCWRYTAVLDARRIERRKRMNDRKGLAGDAAQRLVEAATAPKLPSTELVMCRLMASVYALYRAVAIPANKHLLVHNGLIYPLVIASLEVPLLTAHPEWKEVIDDLRSSFRQKDCFHQMKMVDEVLEEAWREGTDTFDIEKAAEDRGIEIAVF</sequence>
<organism evidence="4 5">
    <name type="scientific">Colletotrichum chlorophyti</name>
    <dbReference type="NCBI Taxonomy" id="708187"/>
    <lineage>
        <taxon>Eukaryota</taxon>
        <taxon>Fungi</taxon>
        <taxon>Dikarya</taxon>
        <taxon>Ascomycota</taxon>
        <taxon>Pezizomycotina</taxon>
        <taxon>Sordariomycetes</taxon>
        <taxon>Hypocreomycetidae</taxon>
        <taxon>Glomerellales</taxon>
        <taxon>Glomerellaceae</taxon>
        <taxon>Colletotrichum</taxon>
    </lineage>
</organism>
<dbReference type="Pfam" id="PF00172">
    <property type="entry name" value="Zn_clus"/>
    <property type="match status" value="1"/>
</dbReference>
<feature type="compositionally biased region" description="Polar residues" evidence="2">
    <location>
        <begin position="88"/>
        <end position="131"/>
    </location>
</feature>
<comment type="caution">
    <text evidence="4">The sequence shown here is derived from an EMBL/GenBank/DDBJ whole genome shotgun (WGS) entry which is preliminary data.</text>
</comment>
<proteinExistence type="predicted"/>
<dbReference type="PANTHER" id="PTHR37534:SF46">
    <property type="entry name" value="ZN(II)2CYS6 TRANSCRIPTION FACTOR (EUROFUNG)"/>
    <property type="match status" value="1"/>
</dbReference>
<evidence type="ECO:0000313" key="4">
    <source>
        <dbReference type="EMBL" id="OLN87606.1"/>
    </source>
</evidence>
<dbReference type="Proteomes" id="UP000186583">
    <property type="component" value="Unassembled WGS sequence"/>
</dbReference>